<evidence type="ECO:0000313" key="18">
    <source>
        <dbReference type="EMBL" id="OTP68601.1"/>
    </source>
</evidence>
<dbReference type="GO" id="GO:0008703">
    <property type="term" value="F:5-amino-6-(5-phosphoribosylamino)uracil reductase activity"/>
    <property type="evidence" value="ECO:0007669"/>
    <property type="project" value="UniProtKB-EC"/>
</dbReference>
<evidence type="ECO:0000256" key="13">
    <source>
        <dbReference type="PIRNR" id="PIRNR006769"/>
    </source>
</evidence>
<dbReference type="InterPro" id="IPR016192">
    <property type="entry name" value="APOBEC/CMP_deaminase_Zn-bd"/>
</dbReference>
<accession>A0A242MCC5</accession>
<evidence type="ECO:0000256" key="6">
    <source>
        <dbReference type="ARBA" id="ARBA00022619"/>
    </source>
</evidence>
<evidence type="ECO:0000256" key="5">
    <source>
        <dbReference type="ARBA" id="ARBA00007417"/>
    </source>
</evidence>
<feature type="binding site" evidence="16">
    <location>
        <position position="114"/>
    </location>
    <ligand>
        <name>Zn(2+)</name>
        <dbReference type="ChEBI" id="CHEBI:29105"/>
        <note>catalytic</note>
    </ligand>
</feature>
<evidence type="ECO:0000256" key="15">
    <source>
        <dbReference type="PIRSR" id="PIRSR006769-2"/>
    </source>
</evidence>
<evidence type="ECO:0000256" key="1">
    <source>
        <dbReference type="ARBA" id="ARBA00002151"/>
    </source>
</evidence>
<dbReference type="SUPFAM" id="SSF53597">
    <property type="entry name" value="Dihydrofolate reductase-like"/>
    <property type="match status" value="1"/>
</dbReference>
<dbReference type="PANTHER" id="PTHR38011">
    <property type="entry name" value="DIHYDROFOLATE REDUCTASE FAMILY PROTEIN (AFU_ORTHOLOGUE AFUA_8G06820)"/>
    <property type="match status" value="1"/>
</dbReference>
<dbReference type="Pfam" id="PF01872">
    <property type="entry name" value="RibD_C"/>
    <property type="match status" value="1"/>
</dbReference>
<comment type="similarity">
    <text evidence="5 13">In the C-terminal section; belongs to the HTP reductase family.</text>
</comment>
<dbReference type="SUPFAM" id="SSF53927">
    <property type="entry name" value="Cytidine deaminase-like"/>
    <property type="match status" value="1"/>
</dbReference>
<reference evidence="18 19" key="1">
    <citation type="submission" date="2017-03" db="EMBL/GenBank/DDBJ databases">
        <title>Genome analysis of strain PAMC 26577.</title>
        <authorList>
            <person name="Oh H.-M."/>
            <person name="Yang J.-A."/>
        </authorList>
    </citation>
    <scope>NUCLEOTIDE SEQUENCE [LARGE SCALE GENOMIC DNA]</scope>
    <source>
        <strain evidence="18 19">PAMC 26577</strain>
    </source>
</reference>
<dbReference type="NCBIfam" id="TIGR00227">
    <property type="entry name" value="ribD_Cterm"/>
    <property type="match status" value="1"/>
</dbReference>
<dbReference type="InterPro" id="IPR024072">
    <property type="entry name" value="DHFR-like_dom_sf"/>
</dbReference>
<feature type="binding site" evidence="15">
    <location>
        <position position="234"/>
    </location>
    <ligand>
        <name>substrate</name>
    </ligand>
</feature>
<evidence type="ECO:0000313" key="19">
    <source>
        <dbReference type="Proteomes" id="UP000195221"/>
    </source>
</evidence>
<dbReference type="PROSITE" id="PS00903">
    <property type="entry name" value="CYT_DCMP_DEAMINASES_1"/>
    <property type="match status" value="1"/>
</dbReference>
<evidence type="ECO:0000256" key="12">
    <source>
        <dbReference type="ARBA" id="ARBA00023268"/>
    </source>
</evidence>
<keyword evidence="11 13" id="KW-0560">Oxidoreductase</keyword>
<keyword evidence="7 13" id="KW-0479">Metal-binding</keyword>
<dbReference type="PROSITE" id="PS51747">
    <property type="entry name" value="CYT_DCMP_DEAMINASES_2"/>
    <property type="match status" value="1"/>
</dbReference>
<dbReference type="AlphaFoldDB" id="A0A242MCC5"/>
<evidence type="ECO:0000256" key="14">
    <source>
        <dbReference type="PIRSR" id="PIRSR006769-1"/>
    </source>
</evidence>
<feature type="binding site" evidence="15">
    <location>
        <position position="184"/>
    </location>
    <ligand>
        <name>NADP(+)</name>
        <dbReference type="ChEBI" id="CHEBI:58349"/>
    </ligand>
</feature>
<dbReference type="NCBIfam" id="TIGR00326">
    <property type="entry name" value="eubact_ribD"/>
    <property type="match status" value="1"/>
</dbReference>
<gene>
    <name evidence="18" type="ORF">PAMC26577_33025</name>
</gene>
<evidence type="ECO:0000259" key="17">
    <source>
        <dbReference type="PROSITE" id="PS51747"/>
    </source>
</evidence>
<feature type="binding site" evidence="15">
    <location>
        <position position="214"/>
    </location>
    <ligand>
        <name>substrate</name>
    </ligand>
</feature>
<dbReference type="GO" id="GO:0008270">
    <property type="term" value="F:zinc ion binding"/>
    <property type="evidence" value="ECO:0007669"/>
    <property type="project" value="InterPro"/>
</dbReference>
<dbReference type="PANTHER" id="PTHR38011:SF7">
    <property type="entry name" value="2,5-DIAMINO-6-RIBOSYLAMINO-4(3H)-PYRIMIDINONE 5'-PHOSPHATE REDUCTASE"/>
    <property type="match status" value="1"/>
</dbReference>
<evidence type="ECO:0000256" key="4">
    <source>
        <dbReference type="ARBA" id="ARBA00005259"/>
    </source>
</evidence>
<dbReference type="GO" id="GO:0008835">
    <property type="term" value="F:diaminohydroxyphosphoribosylaminopyrimidine deaminase activity"/>
    <property type="evidence" value="ECO:0007669"/>
    <property type="project" value="UniProtKB-EC"/>
</dbReference>
<dbReference type="CDD" id="cd01284">
    <property type="entry name" value="Riboflavin_deaminase-reductase"/>
    <property type="match status" value="1"/>
</dbReference>
<evidence type="ECO:0000256" key="7">
    <source>
        <dbReference type="ARBA" id="ARBA00022723"/>
    </source>
</evidence>
<feature type="binding site" evidence="15">
    <location>
        <position position="237"/>
    </location>
    <ligand>
        <name>substrate</name>
    </ligand>
</feature>
<dbReference type="GO" id="GO:0050661">
    <property type="term" value="F:NADP binding"/>
    <property type="evidence" value="ECO:0007669"/>
    <property type="project" value="InterPro"/>
</dbReference>
<comment type="catalytic activity">
    <reaction evidence="13">
        <text>2,5-diamino-6-hydroxy-4-(5-phosphoribosylamino)-pyrimidine + H2O + H(+) = 5-amino-6-(5-phospho-D-ribosylamino)uracil + NH4(+)</text>
        <dbReference type="Rhea" id="RHEA:21868"/>
        <dbReference type="ChEBI" id="CHEBI:15377"/>
        <dbReference type="ChEBI" id="CHEBI:15378"/>
        <dbReference type="ChEBI" id="CHEBI:28938"/>
        <dbReference type="ChEBI" id="CHEBI:58453"/>
        <dbReference type="ChEBI" id="CHEBI:58614"/>
        <dbReference type="EC" id="3.5.4.26"/>
    </reaction>
</comment>
<evidence type="ECO:0000256" key="16">
    <source>
        <dbReference type="PIRSR" id="PIRSR006769-3"/>
    </source>
</evidence>
<keyword evidence="12" id="KW-0511">Multifunctional enzyme</keyword>
<dbReference type="Proteomes" id="UP000195221">
    <property type="component" value="Unassembled WGS sequence"/>
</dbReference>
<feature type="binding site" evidence="15">
    <location>
        <position position="230"/>
    </location>
    <ligand>
        <name>NADP(+)</name>
        <dbReference type="ChEBI" id="CHEBI:58349"/>
    </ligand>
</feature>
<dbReference type="EMBL" id="NBTZ01000131">
    <property type="protein sequence ID" value="OTP68601.1"/>
    <property type="molecule type" value="Genomic_DNA"/>
</dbReference>
<dbReference type="GO" id="GO:0009231">
    <property type="term" value="P:riboflavin biosynthetic process"/>
    <property type="evidence" value="ECO:0007669"/>
    <property type="project" value="UniProtKB-UniPathway"/>
</dbReference>
<keyword evidence="8 13" id="KW-0378">Hydrolase</keyword>
<comment type="similarity">
    <text evidence="4 13">In the N-terminal section; belongs to the cytidine and deoxycytidylate deaminase family.</text>
</comment>
<feature type="binding site" evidence="15">
    <location>
        <position position="252"/>
    </location>
    <ligand>
        <name>NADP(+)</name>
        <dbReference type="ChEBI" id="CHEBI:58349"/>
    </ligand>
</feature>
<feature type="binding site" evidence="15">
    <location>
        <position position="198"/>
    </location>
    <ligand>
        <name>substrate</name>
    </ligand>
</feature>
<dbReference type="InterPro" id="IPR002125">
    <property type="entry name" value="CMP_dCMP_dom"/>
</dbReference>
<feature type="binding site" evidence="16">
    <location>
        <position position="77"/>
    </location>
    <ligand>
        <name>Zn(2+)</name>
        <dbReference type="ChEBI" id="CHEBI:29105"/>
        <note>catalytic</note>
    </ligand>
</feature>
<feature type="binding site" evidence="15">
    <location>
        <position position="321"/>
    </location>
    <ligand>
        <name>substrate</name>
    </ligand>
</feature>
<feature type="binding site" evidence="15">
    <location>
        <position position="226"/>
    </location>
    <ligand>
        <name>NADP(+)</name>
        <dbReference type="ChEBI" id="CHEBI:58349"/>
    </ligand>
</feature>
<dbReference type="InterPro" id="IPR004794">
    <property type="entry name" value="Eubact_RibD"/>
</dbReference>
<dbReference type="Gene3D" id="3.40.140.10">
    <property type="entry name" value="Cytidine Deaminase, domain 2"/>
    <property type="match status" value="1"/>
</dbReference>
<dbReference type="InterPro" id="IPR002734">
    <property type="entry name" value="RibDG_C"/>
</dbReference>
<name>A0A242MCC5_CABSO</name>
<dbReference type="EC" id="1.1.1.193" evidence="13"/>
<keyword evidence="9 13" id="KW-0862">Zinc</keyword>
<evidence type="ECO:0000256" key="3">
    <source>
        <dbReference type="ARBA" id="ARBA00004910"/>
    </source>
</evidence>
<keyword evidence="6 13" id="KW-0686">Riboflavin biosynthesis</keyword>
<dbReference type="EC" id="3.5.4.26" evidence="13"/>
<dbReference type="UniPathway" id="UPA00275">
    <property type="reaction ID" value="UER00401"/>
</dbReference>
<organism evidence="18 19">
    <name type="scientific">Caballeronia sordidicola</name>
    <name type="common">Burkholderia sordidicola</name>
    <dbReference type="NCBI Taxonomy" id="196367"/>
    <lineage>
        <taxon>Bacteria</taxon>
        <taxon>Pseudomonadati</taxon>
        <taxon>Pseudomonadota</taxon>
        <taxon>Betaproteobacteria</taxon>
        <taxon>Burkholderiales</taxon>
        <taxon>Burkholderiaceae</taxon>
        <taxon>Caballeronia</taxon>
    </lineage>
</organism>
<keyword evidence="10 13" id="KW-0521">NADP</keyword>
<dbReference type="Pfam" id="PF00383">
    <property type="entry name" value="dCMP_cyt_deam_1"/>
    <property type="match status" value="1"/>
</dbReference>
<feature type="binding site" evidence="16">
    <location>
        <position position="105"/>
    </location>
    <ligand>
        <name>Zn(2+)</name>
        <dbReference type="ChEBI" id="CHEBI:29105"/>
        <note>catalytic</note>
    </ligand>
</feature>
<comment type="cofactor">
    <cofactor evidence="13 16">
        <name>Zn(2+)</name>
        <dbReference type="ChEBI" id="CHEBI:29105"/>
    </cofactor>
    <text evidence="13 16">Binds 1 zinc ion.</text>
</comment>
<evidence type="ECO:0000256" key="8">
    <source>
        <dbReference type="ARBA" id="ARBA00022801"/>
    </source>
</evidence>
<evidence type="ECO:0000256" key="9">
    <source>
        <dbReference type="ARBA" id="ARBA00022833"/>
    </source>
</evidence>
<proteinExistence type="inferred from homology"/>
<feature type="binding site" evidence="15">
    <location>
        <position position="200"/>
    </location>
    <ligand>
        <name>NADP(+)</name>
        <dbReference type="ChEBI" id="CHEBI:58349"/>
    </ligand>
</feature>
<dbReference type="Gene3D" id="3.40.430.10">
    <property type="entry name" value="Dihydrofolate Reductase, subunit A"/>
    <property type="match status" value="1"/>
</dbReference>
<evidence type="ECO:0000256" key="11">
    <source>
        <dbReference type="ARBA" id="ARBA00023002"/>
    </source>
</evidence>
<feature type="active site" description="Proton donor" evidence="14">
    <location>
        <position position="79"/>
    </location>
</feature>
<feature type="domain" description="CMP/dCMP-type deaminase" evidence="17">
    <location>
        <begin position="28"/>
        <end position="153"/>
    </location>
</feature>
<dbReference type="FunFam" id="3.40.140.10:FF:000025">
    <property type="entry name" value="Riboflavin biosynthesis protein RibD"/>
    <property type="match status" value="1"/>
</dbReference>
<evidence type="ECO:0000256" key="2">
    <source>
        <dbReference type="ARBA" id="ARBA00004882"/>
    </source>
</evidence>
<dbReference type="InterPro" id="IPR050765">
    <property type="entry name" value="Riboflavin_Biosynth_HTPR"/>
</dbReference>
<comment type="catalytic activity">
    <reaction evidence="13">
        <text>5-amino-6-(5-phospho-D-ribitylamino)uracil + NADP(+) = 5-amino-6-(5-phospho-D-ribosylamino)uracil + NADPH + H(+)</text>
        <dbReference type="Rhea" id="RHEA:17845"/>
        <dbReference type="ChEBI" id="CHEBI:15378"/>
        <dbReference type="ChEBI" id="CHEBI:57783"/>
        <dbReference type="ChEBI" id="CHEBI:58349"/>
        <dbReference type="ChEBI" id="CHEBI:58421"/>
        <dbReference type="ChEBI" id="CHEBI:58453"/>
        <dbReference type="EC" id="1.1.1.193"/>
    </reaction>
</comment>
<comment type="function">
    <text evidence="1 13">Converts 2,5-diamino-6-(ribosylamino)-4(3h)-pyrimidinone 5'-phosphate into 5-amino-6-(ribosylamino)-2,4(1h,3h)-pyrimidinedione 5'-phosphate.</text>
</comment>
<comment type="pathway">
    <text evidence="3 13">Cofactor biosynthesis; riboflavin biosynthesis; 5-amino-6-(D-ribitylamino)uracil from GTP: step 3/4.</text>
</comment>
<dbReference type="InterPro" id="IPR011549">
    <property type="entry name" value="RibD_C"/>
</dbReference>
<dbReference type="InterPro" id="IPR016193">
    <property type="entry name" value="Cytidine_deaminase-like"/>
</dbReference>
<protein>
    <recommendedName>
        <fullName evidence="13">Riboflavin biosynthesis protein RibD</fullName>
    </recommendedName>
    <domain>
        <recommendedName>
            <fullName evidence="13">Diaminohydroxyphosphoribosylaminopyrimidine deaminase</fullName>
            <shortName evidence="13">DRAP deaminase</shortName>
            <ecNumber evidence="13">3.5.4.26</ecNumber>
        </recommendedName>
        <alternativeName>
            <fullName evidence="13">Riboflavin-specific deaminase</fullName>
        </alternativeName>
    </domain>
    <domain>
        <recommendedName>
            <fullName evidence="13">5-amino-6-(5-phosphoribosylamino)uracil reductase</fullName>
            <ecNumber evidence="13">1.1.1.193</ecNumber>
        </recommendedName>
        <alternativeName>
            <fullName evidence="13">HTP reductase</fullName>
        </alternativeName>
    </domain>
</protein>
<feature type="binding site" evidence="15">
    <location>
        <begin position="323"/>
        <end position="329"/>
    </location>
    <ligand>
        <name>NADP(+)</name>
        <dbReference type="ChEBI" id="CHEBI:58349"/>
    </ligand>
</feature>
<comment type="pathway">
    <text evidence="2 13">Cofactor biosynthesis; riboflavin biosynthesis; 5-amino-6-(D-ribitylamino)uracil from GTP: step 2/4.</text>
</comment>
<comment type="caution">
    <text evidence="18">The sequence shown here is derived from an EMBL/GenBank/DDBJ whole genome shotgun (WGS) entry which is preliminary data.</text>
</comment>
<evidence type="ECO:0000256" key="10">
    <source>
        <dbReference type="ARBA" id="ARBA00022857"/>
    </source>
</evidence>
<dbReference type="PIRSF" id="PIRSF006769">
    <property type="entry name" value="RibD"/>
    <property type="match status" value="1"/>
</dbReference>
<sequence>MPPGALSAVSLPDQRLRQKKEAAAMFSQTDFSHMERALALAARGMYTTTPNPRVGCVLVKDGDVIGEGFTQPAGQDHAEIRALKDARARGHDPRGATAYVTLEPCSHFGRTPPCVNALIEARVTKVIAAMEDPNPAVSGRGLAILRDAGIDVRCGLLANEAYELNIGFVSRMTRRRPWVRMKVAATLDGRTGLPNGDSQWITGEAARADGHAWRARACAILTGIGTVREDDPQLTVRAVETPRQPQRVLIDSRLDVPLDARILEGAPPWIFCGAEPDMAKAEALRERGIEFMSLTNEQGKVDLPAMLGILADRGINELHVEAGHKLNGSLLREGCIDELLIYLAPSLLGNAPGMFDFTPPGTLEARPHLRFHRIDRMGDDVRMLARFADVKADVQPLT</sequence>